<sequence>MLSWATMDSPIGALLLIASDRGLVRIAFEQEGFESVRLRVAQVLDEEIHEDATALLDLAKRQLTEYFAGERQSFDLPLDRCLSSGFFAEVQAILSTIPFGETMSYSQLAAATGHPKAHRAAANACAANPLPFIQACHRITRSDGTFGGYRGGVEAKRFLLDFERQRASSAL</sequence>
<dbReference type="eggNOG" id="COG0350">
    <property type="taxonomic scope" value="Bacteria"/>
</dbReference>
<evidence type="ECO:0000313" key="5">
    <source>
        <dbReference type="Proteomes" id="UP000013015"/>
    </source>
</evidence>
<dbReference type="AlphaFoldDB" id="N6X239"/>
<dbReference type="HOGENOM" id="CLU_000445_52_2_11"/>
<organism evidence="4 5">
    <name type="scientific">Schaalia cardiffensis F0333</name>
    <dbReference type="NCBI Taxonomy" id="888050"/>
    <lineage>
        <taxon>Bacteria</taxon>
        <taxon>Bacillati</taxon>
        <taxon>Actinomycetota</taxon>
        <taxon>Actinomycetes</taxon>
        <taxon>Actinomycetales</taxon>
        <taxon>Actinomycetaceae</taxon>
        <taxon>Schaalia</taxon>
    </lineage>
</organism>
<proteinExistence type="predicted"/>
<evidence type="ECO:0000259" key="3">
    <source>
        <dbReference type="Pfam" id="PF02870"/>
    </source>
</evidence>
<dbReference type="Pfam" id="PF02870">
    <property type="entry name" value="Methyltransf_1N"/>
    <property type="match status" value="1"/>
</dbReference>
<dbReference type="SUPFAM" id="SSF46767">
    <property type="entry name" value="Methylated DNA-protein cysteine methyltransferase, C-terminal domain"/>
    <property type="match status" value="1"/>
</dbReference>
<dbReference type="PATRIC" id="fig|888050.3.peg.1355"/>
<keyword evidence="4" id="KW-0489">Methyltransferase</keyword>
<gene>
    <name evidence="4" type="primary">ogt</name>
    <name evidence="4" type="ORF">HMPREF9004_1417</name>
</gene>
<dbReference type="PANTHER" id="PTHR10815:SF5">
    <property type="entry name" value="METHYLATED-DNA--PROTEIN-CYSTEINE METHYLTRANSFERASE"/>
    <property type="match status" value="1"/>
</dbReference>
<dbReference type="EMBL" id="AQHZ01000024">
    <property type="protein sequence ID" value="ENO17507.1"/>
    <property type="molecule type" value="Genomic_DNA"/>
</dbReference>
<keyword evidence="5" id="KW-1185">Reference proteome</keyword>
<keyword evidence="4" id="KW-0808">Transferase</keyword>
<dbReference type="InterPro" id="IPR036217">
    <property type="entry name" value="MethylDNA_cys_MeTrfase_DNAb"/>
</dbReference>
<evidence type="ECO:0000256" key="1">
    <source>
        <dbReference type="ARBA" id="ARBA00022763"/>
    </source>
</evidence>
<dbReference type="GO" id="GO:0032259">
    <property type="term" value="P:methylation"/>
    <property type="evidence" value="ECO:0007669"/>
    <property type="project" value="UniProtKB-KW"/>
</dbReference>
<evidence type="ECO:0000313" key="4">
    <source>
        <dbReference type="EMBL" id="ENO17507.1"/>
    </source>
</evidence>
<feature type="domain" description="Methylated-DNA-[protein]-cysteine S-methyltransferase DNA binding" evidence="2">
    <location>
        <begin position="86"/>
        <end position="164"/>
    </location>
</feature>
<dbReference type="NCBIfam" id="TIGR00589">
    <property type="entry name" value="ogt"/>
    <property type="match status" value="1"/>
</dbReference>
<accession>N6X239</accession>
<feature type="domain" description="Methylguanine DNA methyltransferase ribonuclease-like" evidence="3">
    <location>
        <begin position="4"/>
        <end position="79"/>
    </location>
</feature>
<dbReference type="GO" id="GO:0003908">
    <property type="term" value="F:methylated-DNA-[protein]-cysteine S-methyltransferase activity"/>
    <property type="evidence" value="ECO:0007669"/>
    <property type="project" value="UniProtKB-EC"/>
</dbReference>
<dbReference type="Gene3D" id="1.10.10.10">
    <property type="entry name" value="Winged helix-like DNA-binding domain superfamily/Winged helix DNA-binding domain"/>
    <property type="match status" value="1"/>
</dbReference>
<dbReference type="GO" id="GO:0006281">
    <property type="term" value="P:DNA repair"/>
    <property type="evidence" value="ECO:0007669"/>
    <property type="project" value="InterPro"/>
</dbReference>
<evidence type="ECO:0000259" key="2">
    <source>
        <dbReference type="Pfam" id="PF01035"/>
    </source>
</evidence>
<dbReference type="Gene3D" id="3.30.160.70">
    <property type="entry name" value="Methylated DNA-protein cysteine methyltransferase domain"/>
    <property type="match status" value="1"/>
</dbReference>
<protein>
    <submittedName>
        <fullName evidence="4">Methylated-DNA--protein-cysteine methyltransferase</fullName>
        <ecNumber evidence="4">2.1.1.63</ecNumber>
    </submittedName>
</protein>
<keyword evidence="1" id="KW-0227">DNA damage</keyword>
<dbReference type="STRING" id="888050.HMPREF9004_1417"/>
<dbReference type="InterPro" id="IPR014048">
    <property type="entry name" value="MethylDNA_cys_MeTrfase_DNA-bd"/>
</dbReference>
<dbReference type="CDD" id="cd06445">
    <property type="entry name" value="ATase"/>
    <property type="match status" value="1"/>
</dbReference>
<dbReference type="Proteomes" id="UP000013015">
    <property type="component" value="Unassembled WGS sequence"/>
</dbReference>
<reference evidence="4 5" key="1">
    <citation type="submission" date="2013-03" db="EMBL/GenBank/DDBJ databases">
        <title>Reference genome for the Human Microbiome Project.</title>
        <authorList>
            <person name="Aqrawi P."/>
            <person name="Ayvaz T."/>
            <person name="Bess C."/>
            <person name="Blankenburg K."/>
            <person name="Coyle M."/>
            <person name="Deng J."/>
            <person name="Forbes L."/>
            <person name="Fowler G."/>
            <person name="Francisco L."/>
            <person name="Fu Q."/>
            <person name="Gibbs R."/>
            <person name="Gross S."/>
            <person name="Gubbala S."/>
            <person name="Hale W."/>
            <person name="Hemphill L."/>
            <person name="Highlander S."/>
            <person name="Hirani K."/>
            <person name="Jackson L."/>
            <person name="Jakkamsetti A."/>
            <person name="Javaid M."/>
            <person name="Jayaseelan J.C."/>
            <person name="Jiang H."/>
            <person name="Joshi V."/>
            <person name="Korchina V."/>
            <person name="Kovar C."/>
            <person name="Lara F."/>
            <person name="Lee S."/>
            <person name="Liu Y."/>
            <person name="Mata R."/>
            <person name="Mathew T."/>
            <person name="Munidasa M."/>
            <person name="Muzny D."/>
            <person name="Nazareth L."/>
            <person name="Ngo R."/>
            <person name="Nguyen L."/>
            <person name="Nguyen N."/>
            <person name="Okwuonu G."/>
            <person name="Ongeri F."/>
            <person name="Palculict T."/>
            <person name="Patil S."/>
            <person name="Petrosino J."/>
            <person name="Pham C."/>
            <person name="Pham P."/>
            <person name="Pu L.-L."/>
            <person name="Qin X."/>
            <person name="Qu J."/>
            <person name="Reid J."/>
            <person name="Ross M."/>
            <person name="Ruth R."/>
            <person name="Saada N."/>
            <person name="San Lucas F."/>
            <person name="Santibanez J."/>
            <person name="Shang Y."/>
            <person name="Simmons D."/>
            <person name="Song X.-Z."/>
            <person name="Tang L.-Y."/>
            <person name="Thornton R."/>
            <person name="Warren J."/>
            <person name="Weissenberger G."/>
            <person name="Wilczek-Boney K."/>
            <person name="Worley K."/>
            <person name="Youmans B."/>
            <person name="Zhang J."/>
            <person name="Zhang L."/>
            <person name="Zhao Z."/>
            <person name="Zhou C."/>
            <person name="Zhu D."/>
            <person name="Zhu Y."/>
        </authorList>
    </citation>
    <scope>NUCLEOTIDE SEQUENCE [LARGE SCALE GENOMIC DNA]</scope>
    <source>
        <strain evidence="4 5">F0333</strain>
    </source>
</reference>
<comment type="caution">
    <text evidence="4">The sequence shown here is derived from an EMBL/GenBank/DDBJ whole genome shotgun (WGS) entry which is preliminary data.</text>
</comment>
<dbReference type="OrthoDB" id="9811249at2"/>
<dbReference type="InterPro" id="IPR008332">
    <property type="entry name" value="MethylG_MeTrfase_N"/>
</dbReference>
<name>N6X239_9ACTO</name>
<dbReference type="SUPFAM" id="SSF53155">
    <property type="entry name" value="Methylated DNA-protein cysteine methyltransferase domain"/>
    <property type="match status" value="1"/>
</dbReference>
<dbReference type="EC" id="2.1.1.63" evidence="4"/>
<dbReference type="InterPro" id="IPR036388">
    <property type="entry name" value="WH-like_DNA-bd_sf"/>
</dbReference>
<dbReference type="PANTHER" id="PTHR10815">
    <property type="entry name" value="METHYLATED-DNA--PROTEIN-CYSTEINE METHYLTRANSFERASE"/>
    <property type="match status" value="1"/>
</dbReference>
<dbReference type="InterPro" id="IPR036631">
    <property type="entry name" value="MGMT_N_sf"/>
</dbReference>
<dbReference type="Pfam" id="PF01035">
    <property type="entry name" value="DNA_binding_1"/>
    <property type="match status" value="1"/>
</dbReference>